<dbReference type="STRING" id="5098.A0A507QS73"/>
<dbReference type="PROSITE" id="PS00028">
    <property type="entry name" value="ZINC_FINGER_C2H2_1"/>
    <property type="match status" value="1"/>
</dbReference>
<evidence type="ECO:0000256" key="1">
    <source>
        <dbReference type="PROSITE-ProRule" id="PRU00042"/>
    </source>
</evidence>
<reference evidence="4 5" key="1">
    <citation type="submission" date="2019-06" db="EMBL/GenBank/DDBJ databases">
        <title>Wine fermentation using esterase from Monascus purpureus.</title>
        <authorList>
            <person name="Geng C."/>
            <person name="Zhang Y."/>
        </authorList>
    </citation>
    <scope>NUCLEOTIDE SEQUENCE [LARGE SCALE GENOMIC DNA]</scope>
    <source>
        <strain evidence="4">HQ1</strain>
    </source>
</reference>
<gene>
    <name evidence="4" type="primary">ACE1_1</name>
    <name evidence="4" type="ORF">MPDQ_000394</name>
</gene>
<keyword evidence="1" id="KW-0479">Metal-binding</keyword>
<dbReference type="Proteomes" id="UP000319663">
    <property type="component" value="Unassembled WGS sequence"/>
</dbReference>
<protein>
    <submittedName>
        <fullName evidence="4">Copper-binding transcription factor</fullName>
    </submittedName>
</protein>
<evidence type="ECO:0000313" key="5">
    <source>
        <dbReference type="Proteomes" id="UP000319663"/>
    </source>
</evidence>
<dbReference type="EMBL" id="VIFY01000105">
    <property type="protein sequence ID" value="TQB70521.1"/>
    <property type="molecule type" value="Genomic_DNA"/>
</dbReference>
<feature type="compositionally biased region" description="Low complexity" evidence="2">
    <location>
        <begin position="175"/>
        <end position="189"/>
    </location>
</feature>
<dbReference type="AlphaFoldDB" id="A0A507QS73"/>
<evidence type="ECO:0000256" key="2">
    <source>
        <dbReference type="SAM" id="MobiDB-lite"/>
    </source>
</evidence>
<name>A0A507QS73_MONPU</name>
<keyword evidence="1" id="KW-0863">Zinc-finger</keyword>
<evidence type="ECO:0000313" key="4">
    <source>
        <dbReference type="EMBL" id="TQB70521.1"/>
    </source>
</evidence>
<comment type="caution">
    <text evidence="4">The sequence shown here is derived from an EMBL/GenBank/DDBJ whole genome shotgun (WGS) entry which is preliminary data.</text>
</comment>
<keyword evidence="5" id="KW-1185">Reference proteome</keyword>
<dbReference type="SUPFAM" id="SSF57667">
    <property type="entry name" value="beta-beta-alpha zinc fingers"/>
    <property type="match status" value="1"/>
</dbReference>
<dbReference type="PROSITE" id="PS50157">
    <property type="entry name" value="ZINC_FINGER_C2H2_2"/>
    <property type="match status" value="1"/>
</dbReference>
<evidence type="ECO:0000259" key="3">
    <source>
        <dbReference type="PROSITE" id="PS50157"/>
    </source>
</evidence>
<feature type="domain" description="C2H2-type" evidence="3">
    <location>
        <begin position="83"/>
        <end position="110"/>
    </location>
</feature>
<dbReference type="GO" id="GO:0008270">
    <property type="term" value="F:zinc ion binding"/>
    <property type="evidence" value="ECO:0007669"/>
    <property type="project" value="UniProtKB-KW"/>
</dbReference>
<accession>A0A507QS73</accession>
<dbReference type="SMART" id="SM00355">
    <property type="entry name" value="ZnF_C2H2"/>
    <property type="match status" value="2"/>
</dbReference>
<feature type="region of interest" description="Disordered" evidence="2">
    <location>
        <begin position="172"/>
        <end position="221"/>
    </location>
</feature>
<dbReference type="InterPro" id="IPR036236">
    <property type="entry name" value="Znf_C2H2_sf"/>
</dbReference>
<organism evidence="4 5">
    <name type="scientific">Monascus purpureus</name>
    <name type="common">Red mold</name>
    <name type="synonym">Monascus anka</name>
    <dbReference type="NCBI Taxonomy" id="5098"/>
    <lineage>
        <taxon>Eukaryota</taxon>
        <taxon>Fungi</taxon>
        <taxon>Dikarya</taxon>
        <taxon>Ascomycota</taxon>
        <taxon>Pezizomycotina</taxon>
        <taxon>Eurotiomycetes</taxon>
        <taxon>Eurotiomycetidae</taxon>
        <taxon>Eurotiales</taxon>
        <taxon>Aspergillaceae</taxon>
        <taxon>Monascus</taxon>
    </lineage>
</organism>
<keyword evidence="1" id="KW-0862">Zinc</keyword>
<feature type="compositionally biased region" description="Low complexity" evidence="2">
    <location>
        <begin position="197"/>
        <end position="211"/>
    </location>
</feature>
<proteinExistence type="predicted"/>
<dbReference type="InterPro" id="IPR013087">
    <property type="entry name" value="Znf_C2H2_type"/>
</dbReference>
<sequence>MSSLTSHPLISSFSELALYALLLISSIMFELWKTTDTTRQTETVNTQPCGSFKRPMSPNMLNEGVERSMARRRKDAPPMNINAKCSHCDKVFRRPCDLTKHEKTHSRPWKCTEPSCRYYEVGWPTEKERDRHINDKHSRSPTMYKCLYAPCPYQSKRESNCKQHMEKTHGWAYVRSKNNSKGGSSSRGSPTESIPASTRMTPASTRTTPSTPSLPTPGPTTPFSIQEVDCYNTPLVTTDNFPEPLMPMTNEDFQLFSDPTLFGGSLANFNFASFGPIPPAIPELVPELEHFCAQPQTTNEALPEAGAFSLGLHSGQGDIMLYTPGSPWPDDDGLL</sequence>